<evidence type="ECO:0000259" key="4">
    <source>
        <dbReference type="PROSITE" id="PS50157"/>
    </source>
</evidence>
<name>A0ABD1J5Q4_9TELE</name>
<feature type="compositionally biased region" description="Low complexity" evidence="2">
    <location>
        <begin position="466"/>
        <end position="485"/>
    </location>
</feature>
<keyword evidence="1" id="KW-0863">Zinc-finger</keyword>
<protein>
    <submittedName>
        <fullName evidence="5">Uncharacterized protein</fullName>
    </submittedName>
</protein>
<dbReference type="SMART" id="SM00225">
    <property type="entry name" value="BTB"/>
    <property type="match status" value="1"/>
</dbReference>
<dbReference type="InterPro" id="IPR041588">
    <property type="entry name" value="Integrase_H2C2"/>
</dbReference>
<dbReference type="InterPro" id="IPR013087">
    <property type="entry name" value="Znf_C2H2_type"/>
</dbReference>
<accession>A0ABD1J5Q4</accession>
<dbReference type="GO" id="GO:0003677">
    <property type="term" value="F:DNA binding"/>
    <property type="evidence" value="ECO:0007669"/>
    <property type="project" value="UniProtKB-KW"/>
</dbReference>
<feature type="region of interest" description="Disordered" evidence="2">
    <location>
        <begin position="661"/>
        <end position="756"/>
    </location>
</feature>
<feature type="region of interest" description="Disordered" evidence="2">
    <location>
        <begin position="781"/>
        <end position="800"/>
    </location>
</feature>
<feature type="domain" description="C2H2-type" evidence="4">
    <location>
        <begin position="1062"/>
        <end position="1084"/>
    </location>
</feature>
<dbReference type="Gene3D" id="3.30.160.60">
    <property type="entry name" value="Classic Zinc Finger"/>
    <property type="match status" value="1"/>
</dbReference>
<evidence type="ECO:0000259" key="3">
    <source>
        <dbReference type="PROSITE" id="PS50097"/>
    </source>
</evidence>
<dbReference type="PANTHER" id="PTHR46105:SF28">
    <property type="entry name" value="ZINC FINGER PROTEIN 37-LIKE"/>
    <property type="match status" value="1"/>
</dbReference>
<keyword evidence="1" id="KW-0479">Metal-binding</keyword>
<gene>
    <name evidence="5" type="ORF">ACEWY4_023249</name>
</gene>
<keyword evidence="6" id="KW-1185">Reference proteome</keyword>
<dbReference type="SMART" id="SM00355">
    <property type="entry name" value="ZnF_C2H2"/>
    <property type="match status" value="2"/>
</dbReference>
<comment type="caution">
    <text evidence="5">The sequence shown here is derived from an EMBL/GenBank/DDBJ whole genome shotgun (WGS) entry which is preliminary data.</text>
</comment>
<keyword evidence="1" id="KW-0862">Zinc</keyword>
<dbReference type="Pfam" id="PF00651">
    <property type="entry name" value="BTB"/>
    <property type="match status" value="1"/>
</dbReference>
<feature type="compositionally biased region" description="Low complexity" evidence="2">
    <location>
        <begin position="402"/>
        <end position="417"/>
    </location>
</feature>
<dbReference type="InterPro" id="IPR036236">
    <property type="entry name" value="Znf_C2H2_sf"/>
</dbReference>
<feature type="compositionally biased region" description="Basic and acidic residues" evidence="2">
    <location>
        <begin position="962"/>
        <end position="980"/>
    </location>
</feature>
<dbReference type="AlphaFoldDB" id="A0ABD1J5Q4"/>
<dbReference type="EMBL" id="JBHFQA010000020">
    <property type="protein sequence ID" value="KAL2081396.1"/>
    <property type="molecule type" value="Genomic_DNA"/>
</dbReference>
<dbReference type="SUPFAM" id="SSF57667">
    <property type="entry name" value="beta-beta-alpha zinc fingers"/>
    <property type="match status" value="1"/>
</dbReference>
<dbReference type="PANTHER" id="PTHR46105">
    <property type="entry name" value="AGAP004733-PA"/>
    <property type="match status" value="1"/>
</dbReference>
<dbReference type="SUPFAM" id="SSF54695">
    <property type="entry name" value="POZ domain"/>
    <property type="match status" value="1"/>
</dbReference>
<evidence type="ECO:0000313" key="5">
    <source>
        <dbReference type="EMBL" id="KAL2081396.1"/>
    </source>
</evidence>
<evidence type="ECO:0000256" key="2">
    <source>
        <dbReference type="SAM" id="MobiDB-lite"/>
    </source>
</evidence>
<feature type="region of interest" description="Disordered" evidence="2">
    <location>
        <begin position="461"/>
        <end position="507"/>
    </location>
</feature>
<dbReference type="GO" id="GO:0008270">
    <property type="term" value="F:zinc ion binding"/>
    <property type="evidence" value="ECO:0007669"/>
    <property type="project" value="UniProtKB-KW"/>
</dbReference>
<dbReference type="InterPro" id="IPR050457">
    <property type="entry name" value="ZnFinger_BTB_dom_contain"/>
</dbReference>
<feature type="compositionally biased region" description="Basic and acidic residues" evidence="2">
    <location>
        <begin position="922"/>
        <end position="932"/>
    </location>
</feature>
<evidence type="ECO:0000313" key="6">
    <source>
        <dbReference type="Proteomes" id="UP001591681"/>
    </source>
</evidence>
<feature type="compositionally biased region" description="Polar residues" evidence="2">
    <location>
        <begin position="784"/>
        <end position="794"/>
    </location>
</feature>
<dbReference type="Gene3D" id="3.30.710.10">
    <property type="entry name" value="Potassium Channel Kv1.1, Chain A"/>
    <property type="match status" value="1"/>
</dbReference>
<feature type="domain" description="BTB" evidence="3">
    <location>
        <begin position="158"/>
        <end position="227"/>
    </location>
</feature>
<dbReference type="Proteomes" id="UP001591681">
    <property type="component" value="Unassembled WGS sequence"/>
</dbReference>
<dbReference type="Gene3D" id="1.10.340.70">
    <property type="match status" value="1"/>
</dbReference>
<feature type="region of interest" description="Disordered" evidence="2">
    <location>
        <begin position="922"/>
        <end position="1001"/>
    </location>
</feature>
<dbReference type="GO" id="GO:0005634">
    <property type="term" value="C:nucleus"/>
    <property type="evidence" value="ECO:0007669"/>
    <property type="project" value="UniProtKB-SubCell"/>
</dbReference>
<dbReference type="InterPro" id="IPR000210">
    <property type="entry name" value="BTB/POZ_dom"/>
</dbReference>
<dbReference type="PROSITE" id="PS50157">
    <property type="entry name" value="ZINC_FINGER_C2H2_2"/>
    <property type="match status" value="1"/>
</dbReference>
<evidence type="ECO:0000256" key="1">
    <source>
        <dbReference type="PROSITE-ProRule" id="PRU00042"/>
    </source>
</evidence>
<feature type="region of interest" description="Disordered" evidence="2">
    <location>
        <begin position="343"/>
        <end position="381"/>
    </location>
</feature>
<organism evidence="5 6">
    <name type="scientific">Coilia grayii</name>
    <name type="common">Gray's grenadier anchovy</name>
    <dbReference type="NCBI Taxonomy" id="363190"/>
    <lineage>
        <taxon>Eukaryota</taxon>
        <taxon>Metazoa</taxon>
        <taxon>Chordata</taxon>
        <taxon>Craniata</taxon>
        <taxon>Vertebrata</taxon>
        <taxon>Euteleostomi</taxon>
        <taxon>Actinopterygii</taxon>
        <taxon>Neopterygii</taxon>
        <taxon>Teleostei</taxon>
        <taxon>Clupei</taxon>
        <taxon>Clupeiformes</taxon>
        <taxon>Clupeoidei</taxon>
        <taxon>Engraulidae</taxon>
        <taxon>Coilinae</taxon>
        <taxon>Coilia</taxon>
    </lineage>
</organism>
<dbReference type="PROSITE" id="PS00028">
    <property type="entry name" value="ZINC_FINGER_C2H2_1"/>
    <property type="match status" value="1"/>
</dbReference>
<dbReference type="Pfam" id="PF17921">
    <property type="entry name" value="Integrase_H2C2"/>
    <property type="match status" value="1"/>
</dbReference>
<sequence>MAGDCTYNTHYANDDTFGTIKHSADRQEPADVSGVCTAPSPYFEEIGGSLYRKKLERGFVQYREVLTEQKRLNAIATFHQKRPGRRHHTLEDTYRFVAEHYWWEGMYLQVREYVLGCEECKIRKTDRQEDRCVSRTVMSHSQEVLSKLKAQQEAGLFCDITLKTGGGHAFSAHRAVLAAVSEYFQEVFTEMDSAAVPQSYIDLTGFSEESFMPLLEFSYTSTLTLKLENLPEVSTMARHLRMWPALEACKAMQREHGSPGAVHHHARVTRSLAPGGASLEVPNSRRTFSPLAQRMDALQWKRKRELSGAENDADGLHGGSFWNCASQSRELCTEGAFKLTLEGSDESEGECSRWPGLPLPQDRLQGSQPQPEENGFPCSPSRRFKLMDFKSPSCKRKLSTCSLSPASPSALPSSPAAKRTTPPQARAGQGQPTRLLRSSPGAALALRRLLPKLDSSFKGKRRRLGSSFCSGSALSSSSSSSFTMSRSHRPTPAPDTRGEAEQNQGTVTLLTPTKVKQEPVEEEVLSPRTQEKYRLLSVLGLQRKSLLPGPDALTGWKQKNRLRKLKVNNYSLTSQRKPKGQGTDLTTGAMGLPDGIGSSIGIMAEINPTLSLCDMTRVELLRRVIKAEPLEPLRHEKLKRKKAIYPTRPTLSTVKNTRSKVTLPPLLPTPCASRYQGIRRPREHKQAEREAPRAQAASVKWPAEASKKPAAVSVKQEPVDSPVSAHHPPSIQHRNSSHLRQRAALPSPRPRRSVLDDGFVRTRSSVLTGRTQRYNSRCMAVQGRQKSAASSDKVCSQRAKVKRRAKETEISEEMPDWAQHHGLHQHPLYKAIKEEPADPVPLSVSIPDQEMPELGKRQSKLPVKLLDPGFLFSFCRPAAGIKREEESVDICLTRSVAHGNIPPSNPAPRDVRIEARLRRRNLAEGREVEQPRRQRQGQGQRVQSAVALPQRDSKALRRKVKKEPEERRVTQRATQERDRPPATQRSSKVKREPPKNLGKLLPLHNRRSVLLESIRRARLKQLRGPSAQAPRGSHACQQCHASYRDCDALIMHRIRHIEGKHWPCPLCSKTFFRQKNVKNHIRNHDPKLYRCRQCMAAAS</sequence>
<feature type="region of interest" description="Disordered" evidence="2">
    <location>
        <begin position="399"/>
        <end position="438"/>
    </location>
</feature>
<proteinExistence type="predicted"/>
<dbReference type="PROSITE" id="PS50097">
    <property type="entry name" value="BTB"/>
    <property type="match status" value="1"/>
</dbReference>
<reference evidence="5 6" key="1">
    <citation type="submission" date="2024-09" db="EMBL/GenBank/DDBJ databases">
        <title>A chromosome-level genome assembly of Gray's grenadier anchovy, Coilia grayii.</title>
        <authorList>
            <person name="Fu Z."/>
        </authorList>
    </citation>
    <scope>NUCLEOTIDE SEQUENCE [LARGE SCALE GENOMIC DNA]</scope>
    <source>
        <strain evidence="5">G4</strain>
        <tissue evidence="5">Muscle</tissue>
    </source>
</reference>
<dbReference type="InterPro" id="IPR011333">
    <property type="entry name" value="SKP1/BTB/POZ_sf"/>
</dbReference>